<dbReference type="InterPro" id="IPR003832">
    <property type="entry name" value="DUF212"/>
</dbReference>
<protein>
    <recommendedName>
        <fullName evidence="3">Divergent PAP2 family protein</fullName>
    </recommendedName>
</protein>
<gene>
    <name evidence="1" type="ORF">SAMN04488692_11247</name>
</gene>
<keyword evidence="2" id="KW-1185">Reference proteome</keyword>
<evidence type="ECO:0008006" key="3">
    <source>
        <dbReference type="Google" id="ProtNLM"/>
    </source>
</evidence>
<dbReference type="Proteomes" id="UP000199476">
    <property type="component" value="Unassembled WGS sequence"/>
</dbReference>
<dbReference type="EMBL" id="FNGO01000012">
    <property type="protein sequence ID" value="SDL95381.1"/>
    <property type="molecule type" value="Genomic_DNA"/>
</dbReference>
<evidence type="ECO:0000313" key="2">
    <source>
        <dbReference type="Proteomes" id="UP000199476"/>
    </source>
</evidence>
<reference evidence="1 2" key="1">
    <citation type="submission" date="2016-10" db="EMBL/GenBank/DDBJ databases">
        <authorList>
            <person name="de Groot N.N."/>
        </authorList>
    </citation>
    <scope>NUCLEOTIDE SEQUENCE [LARGE SCALE GENOMIC DNA]</scope>
    <source>
        <strain evidence="1 2">SLAS-1</strain>
    </source>
</reference>
<dbReference type="RefSeq" id="WP_089760409.1">
    <property type="nucleotide sequence ID" value="NZ_FNGO01000012.1"/>
</dbReference>
<accession>A0A1G9PA41</accession>
<proteinExistence type="predicted"/>
<dbReference type="PANTHER" id="PTHR31446:SF29">
    <property type="entry name" value="ACID PHOSPHATASE_VANADIUM-DEPENDENT HALOPEROXIDASE-RELATED PROTEIN"/>
    <property type="match status" value="1"/>
</dbReference>
<organism evidence="1 2">
    <name type="scientific">Halarsenatibacter silvermanii</name>
    <dbReference type="NCBI Taxonomy" id="321763"/>
    <lineage>
        <taxon>Bacteria</taxon>
        <taxon>Bacillati</taxon>
        <taxon>Bacillota</taxon>
        <taxon>Clostridia</taxon>
        <taxon>Halanaerobiales</taxon>
        <taxon>Halarsenatibacteraceae</taxon>
        <taxon>Halarsenatibacter</taxon>
    </lineage>
</organism>
<evidence type="ECO:0000313" key="1">
    <source>
        <dbReference type="EMBL" id="SDL95381.1"/>
    </source>
</evidence>
<sequence>MYILTISLLTLILAQFIKIFTVFPPSISRFFESGGMPSSHSAFVTCLSVLVGLQQGFNSDIFAVSAVFSLITIYDSGGVRRSVGEQAKILNKLLKEFDPARLEEDKDQIRKNLHELVGHTPFEILAGIMLGFTMALLAV</sequence>
<dbReference type="OrthoDB" id="9792681at2"/>
<dbReference type="AlphaFoldDB" id="A0A1G9PA41"/>
<name>A0A1G9PA41_9FIRM</name>
<dbReference type="Pfam" id="PF02681">
    <property type="entry name" value="DUF212"/>
    <property type="match status" value="1"/>
</dbReference>
<dbReference type="PANTHER" id="PTHR31446">
    <property type="entry name" value="ACID PHOSPHATASE/VANADIUM-DEPENDENT HALOPEROXIDASE-RELATED PROTEIN"/>
    <property type="match status" value="1"/>
</dbReference>
<dbReference type="STRING" id="321763.SAMN04488692_11247"/>